<evidence type="ECO:0000256" key="5">
    <source>
        <dbReference type="ARBA" id="ARBA00022842"/>
    </source>
</evidence>
<dbReference type="GO" id="GO:0006284">
    <property type="term" value="P:base-excision repair"/>
    <property type="evidence" value="ECO:0007669"/>
    <property type="project" value="TreeGrafter"/>
</dbReference>
<evidence type="ECO:0000313" key="8">
    <source>
        <dbReference type="Proteomes" id="UP000054007"/>
    </source>
</evidence>
<dbReference type="InterPro" id="IPR036691">
    <property type="entry name" value="Endo/exonu/phosph_ase_sf"/>
</dbReference>
<evidence type="ECO:0000259" key="6">
    <source>
        <dbReference type="Pfam" id="PF03372"/>
    </source>
</evidence>
<proteinExistence type="inferred from homology"/>
<keyword evidence="3" id="KW-0479">Metal-binding</keyword>
<feature type="non-terminal residue" evidence="7">
    <location>
        <position position="359"/>
    </location>
</feature>
<gene>
    <name evidence="7" type="ORF">CYLTODRAFT_341431</name>
</gene>
<dbReference type="GO" id="GO:0008311">
    <property type="term" value="F:double-stranded DNA 3'-5' DNA exonuclease activity"/>
    <property type="evidence" value="ECO:0007669"/>
    <property type="project" value="TreeGrafter"/>
</dbReference>
<evidence type="ECO:0000256" key="4">
    <source>
        <dbReference type="ARBA" id="ARBA00022801"/>
    </source>
</evidence>
<dbReference type="GO" id="GO:0003906">
    <property type="term" value="F:DNA-(apurinic or apyrimidinic site) endonuclease activity"/>
    <property type="evidence" value="ECO:0007669"/>
    <property type="project" value="TreeGrafter"/>
</dbReference>
<dbReference type="Gene3D" id="3.60.10.10">
    <property type="entry name" value="Endonuclease/exonuclease/phosphatase"/>
    <property type="match status" value="1"/>
</dbReference>
<feature type="domain" description="Endonuclease/exonuclease/phosphatase" evidence="6">
    <location>
        <begin position="43"/>
        <end position="241"/>
    </location>
</feature>
<comment type="cofactor">
    <cofactor evidence="1">
        <name>Mg(2+)</name>
        <dbReference type="ChEBI" id="CHEBI:18420"/>
    </cofactor>
</comment>
<accession>A0A0D7BU40</accession>
<comment type="similarity">
    <text evidence="2">Belongs to the DNA repair enzymes AP/ExoA family.</text>
</comment>
<organism evidence="7 8">
    <name type="scientific">Cylindrobasidium torrendii FP15055 ss-10</name>
    <dbReference type="NCBI Taxonomy" id="1314674"/>
    <lineage>
        <taxon>Eukaryota</taxon>
        <taxon>Fungi</taxon>
        <taxon>Dikarya</taxon>
        <taxon>Basidiomycota</taxon>
        <taxon>Agaricomycotina</taxon>
        <taxon>Agaricomycetes</taxon>
        <taxon>Agaricomycetidae</taxon>
        <taxon>Agaricales</taxon>
        <taxon>Marasmiineae</taxon>
        <taxon>Physalacriaceae</taxon>
        <taxon>Cylindrobasidium</taxon>
    </lineage>
</organism>
<keyword evidence="4" id="KW-0378">Hydrolase</keyword>
<evidence type="ECO:0000256" key="2">
    <source>
        <dbReference type="ARBA" id="ARBA00007092"/>
    </source>
</evidence>
<dbReference type="InterPro" id="IPR005135">
    <property type="entry name" value="Endo/exonuclease/phosphatase"/>
</dbReference>
<protein>
    <submittedName>
        <fullName evidence="7">DNase I-like protein</fullName>
    </submittedName>
</protein>
<dbReference type="GO" id="GO:0008081">
    <property type="term" value="F:phosphoric diester hydrolase activity"/>
    <property type="evidence" value="ECO:0007669"/>
    <property type="project" value="TreeGrafter"/>
</dbReference>
<dbReference type="EMBL" id="KN880433">
    <property type="protein sequence ID" value="KIY73937.1"/>
    <property type="molecule type" value="Genomic_DNA"/>
</dbReference>
<dbReference type="GO" id="GO:0046872">
    <property type="term" value="F:metal ion binding"/>
    <property type="evidence" value="ECO:0007669"/>
    <property type="project" value="UniProtKB-KW"/>
</dbReference>
<keyword evidence="5" id="KW-0460">Magnesium</keyword>
<reference evidence="7 8" key="1">
    <citation type="journal article" date="2015" name="Fungal Genet. Biol.">
        <title>Evolution of novel wood decay mechanisms in Agaricales revealed by the genome sequences of Fistulina hepatica and Cylindrobasidium torrendii.</title>
        <authorList>
            <person name="Floudas D."/>
            <person name="Held B.W."/>
            <person name="Riley R."/>
            <person name="Nagy L.G."/>
            <person name="Koehler G."/>
            <person name="Ransdell A.S."/>
            <person name="Younus H."/>
            <person name="Chow J."/>
            <person name="Chiniquy J."/>
            <person name="Lipzen A."/>
            <person name="Tritt A."/>
            <person name="Sun H."/>
            <person name="Haridas S."/>
            <person name="LaButti K."/>
            <person name="Ohm R.A."/>
            <person name="Kues U."/>
            <person name="Blanchette R.A."/>
            <person name="Grigoriev I.V."/>
            <person name="Minto R.E."/>
            <person name="Hibbett D.S."/>
        </authorList>
    </citation>
    <scope>NUCLEOTIDE SEQUENCE [LARGE SCALE GENOMIC DNA]</scope>
    <source>
        <strain evidence="7 8">FP15055 ss-10</strain>
    </source>
</reference>
<evidence type="ECO:0000313" key="7">
    <source>
        <dbReference type="EMBL" id="KIY73937.1"/>
    </source>
</evidence>
<dbReference type="GO" id="GO:0005634">
    <property type="term" value="C:nucleus"/>
    <property type="evidence" value="ECO:0007669"/>
    <property type="project" value="TreeGrafter"/>
</dbReference>
<dbReference type="SUPFAM" id="SSF56219">
    <property type="entry name" value="DNase I-like"/>
    <property type="match status" value="1"/>
</dbReference>
<evidence type="ECO:0000256" key="1">
    <source>
        <dbReference type="ARBA" id="ARBA00001946"/>
    </source>
</evidence>
<dbReference type="PANTHER" id="PTHR22748:SF26">
    <property type="entry name" value="ENDONUCLEASE_EXONUCLEASE_PHOSPHATASE DOMAIN-CONTAINING PROTEIN"/>
    <property type="match status" value="1"/>
</dbReference>
<sequence length="359" mass="40382">MVAGRRRAQKKNLKSTRAAVKVAALNIKGHGNLNLSHADNKWAALNSMIKAEKVGILIVGEAHMNAERHEALAKRYERSMEILYSAASSNAAGIAIVLNKHLIKTESVKSVEIKKGRAILVTVNWHGTEKLSVLGVYADNPPLDNANLWSSIEEYFEENPTTRMPDIMAGDLNVVESALDRLPPRKDDDKPVQALDSLMMRLGLTDGWRNENPEKLAFTHDHAHGKSRLDRIYATREVMECSTEWRITNTGIKTDHSMVSVKVAKRSSPKTGPGRWRMPAFLLSNSELKAKIKQMGRSTLDMMKHQTEITPNEIQTDFRNFKEAVVKETKRWERIVTSKDAEEIRALEKGMEDILNDPA</sequence>
<dbReference type="Pfam" id="PF03372">
    <property type="entry name" value="Exo_endo_phos"/>
    <property type="match status" value="1"/>
</dbReference>
<dbReference type="Proteomes" id="UP000054007">
    <property type="component" value="Unassembled WGS sequence"/>
</dbReference>
<evidence type="ECO:0000256" key="3">
    <source>
        <dbReference type="ARBA" id="ARBA00022723"/>
    </source>
</evidence>
<dbReference type="OrthoDB" id="416119at2759"/>
<dbReference type="InterPro" id="IPR004808">
    <property type="entry name" value="AP_endonuc_1"/>
</dbReference>
<name>A0A0D7BU40_9AGAR</name>
<keyword evidence="8" id="KW-1185">Reference proteome</keyword>
<dbReference type="PANTHER" id="PTHR22748">
    <property type="entry name" value="AP ENDONUCLEASE"/>
    <property type="match status" value="1"/>
</dbReference>
<dbReference type="AlphaFoldDB" id="A0A0D7BU40"/>